<gene>
    <name evidence="2" type="ORF">QJS10_CPA16g01778</name>
</gene>
<evidence type="ECO:0000256" key="1">
    <source>
        <dbReference type="SAM" id="MobiDB-lite"/>
    </source>
</evidence>
<dbReference type="EMBL" id="JAUJYO010000016">
    <property type="protein sequence ID" value="KAK1294453.1"/>
    <property type="molecule type" value="Genomic_DNA"/>
</dbReference>
<evidence type="ECO:0000313" key="2">
    <source>
        <dbReference type="EMBL" id="KAK1294453.1"/>
    </source>
</evidence>
<feature type="region of interest" description="Disordered" evidence="1">
    <location>
        <begin position="1"/>
        <end position="21"/>
    </location>
</feature>
<reference evidence="2" key="1">
    <citation type="journal article" date="2023" name="Nat. Commun.">
        <title>Diploid and tetraploid genomes of Acorus and the evolution of monocots.</title>
        <authorList>
            <person name="Ma L."/>
            <person name="Liu K.W."/>
            <person name="Li Z."/>
            <person name="Hsiao Y.Y."/>
            <person name="Qi Y."/>
            <person name="Fu T."/>
            <person name="Tang G.D."/>
            <person name="Zhang D."/>
            <person name="Sun W.H."/>
            <person name="Liu D.K."/>
            <person name="Li Y."/>
            <person name="Chen G.Z."/>
            <person name="Liu X.D."/>
            <person name="Liao X.Y."/>
            <person name="Jiang Y.T."/>
            <person name="Yu X."/>
            <person name="Hao Y."/>
            <person name="Huang J."/>
            <person name="Zhao X.W."/>
            <person name="Ke S."/>
            <person name="Chen Y.Y."/>
            <person name="Wu W.L."/>
            <person name="Hsu J.L."/>
            <person name="Lin Y.F."/>
            <person name="Huang M.D."/>
            <person name="Li C.Y."/>
            <person name="Huang L."/>
            <person name="Wang Z.W."/>
            <person name="Zhao X."/>
            <person name="Zhong W.Y."/>
            <person name="Peng D.H."/>
            <person name="Ahmad S."/>
            <person name="Lan S."/>
            <person name="Zhang J.S."/>
            <person name="Tsai W.C."/>
            <person name="Van de Peer Y."/>
            <person name="Liu Z.J."/>
        </authorList>
    </citation>
    <scope>NUCLEOTIDE SEQUENCE</scope>
    <source>
        <strain evidence="2">CP</strain>
    </source>
</reference>
<organism evidence="2 3">
    <name type="scientific">Acorus calamus</name>
    <name type="common">Sweet flag</name>
    <dbReference type="NCBI Taxonomy" id="4465"/>
    <lineage>
        <taxon>Eukaryota</taxon>
        <taxon>Viridiplantae</taxon>
        <taxon>Streptophyta</taxon>
        <taxon>Embryophyta</taxon>
        <taxon>Tracheophyta</taxon>
        <taxon>Spermatophyta</taxon>
        <taxon>Magnoliopsida</taxon>
        <taxon>Liliopsida</taxon>
        <taxon>Acoraceae</taxon>
        <taxon>Acorus</taxon>
    </lineage>
</organism>
<protein>
    <submittedName>
        <fullName evidence="2">Uncharacterized protein</fullName>
    </submittedName>
</protein>
<comment type="caution">
    <text evidence="2">The sequence shown here is derived from an EMBL/GenBank/DDBJ whole genome shotgun (WGS) entry which is preliminary data.</text>
</comment>
<accession>A0AAV9D226</accession>
<reference evidence="2" key="2">
    <citation type="submission" date="2023-06" db="EMBL/GenBank/DDBJ databases">
        <authorList>
            <person name="Ma L."/>
            <person name="Liu K.-W."/>
            <person name="Li Z."/>
            <person name="Hsiao Y.-Y."/>
            <person name="Qi Y."/>
            <person name="Fu T."/>
            <person name="Tang G."/>
            <person name="Zhang D."/>
            <person name="Sun W.-H."/>
            <person name="Liu D.-K."/>
            <person name="Li Y."/>
            <person name="Chen G.-Z."/>
            <person name="Liu X.-D."/>
            <person name="Liao X.-Y."/>
            <person name="Jiang Y.-T."/>
            <person name="Yu X."/>
            <person name="Hao Y."/>
            <person name="Huang J."/>
            <person name="Zhao X.-W."/>
            <person name="Ke S."/>
            <person name="Chen Y.-Y."/>
            <person name="Wu W.-L."/>
            <person name="Hsu J.-L."/>
            <person name="Lin Y.-F."/>
            <person name="Huang M.-D."/>
            <person name="Li C.-Y."/>
            <person name="Huang L."/>
            <person name="Wang Z.-W."/>
            <person name="Zhao X."/>
            <person name="Zhong W.-Y."/>
            <person name="Peng D.-H."/>
            <person name="Ahmad S."/>
            <person name="Lan S."/>
            <person name="Zhang J.-S."/>
            <person name="Tsai W.-C."/>
            <person name="Van De Peer Y."/>
            <person name="Liu Z.-J."/>
        </authorList>
    </citation>
    <scope>NUCLEOTIDE SEQUENCE</scope>
    <source>
        <strain evidence="2">CP</strain>
        <tissue evidence="2">Leaves</tissue>
    </source>
</reference>
<dbReference type="Proteomes" id="UP001180020">
    <property type="component" value="Unassembled WGS sequence"/>
</dbReference>
<dbReference type="AlphaFoldDB" id="A0AAV9D226"/>
<sequence>MGPRKELDYNISSVKSGESNKNEKKCLVSIKISGSSESEKEWVGDLDIDETADDIIAKKKTRMGFEFRGGTGRRSGLRREDYQVHRQKTTRMGFFVNLQPNRSRSRQYDEPRYGCLTMDLKEDGDPKKRRTMTARKRRRWWISKEEGD</sequence>
<name>A0AAV9D226_ACOCL</name>
<proteinExistence type="predicted"/>
<keyword evidence="3" id="KW-1185">Reference proteome</keyword>
<evidence type="ECO:0000313" key="3">
    <source>
        <dbReference type="Proteomes" id="UP001180020"/>
    </source>
</evidence>